<keyword evidence="2 6" id="KW-0698">rRNA processing</keyword>
<evidence type="ECO:0000313" key="8">
    <source>
        <dbReference type="Proteomes" id="UP000257045"/>
    </source>
</evidence>
<keyword evidence="4 6" id="KW-0808">Transferase</keyword>
<dbReference type="EC" id="2.1.1.-" evidence="6"/>
<evidence type="ECO:0000256" key="2">
    <source>
        <dbReference type="ARBA" id="ARBA00022552"/>
    </source>
</evidence>
<feature type="binding site" evidence="6">
    <location>
        <position position="59"/>
    </location>
    <ligand>
        <name>S-adenosyl-L-methionine</name>
        <dbReference type="ChEBI" id="CHEBI:59789"/>
    </ligand>
</feature>
<sequence>MNAKLQEYAKLLMQWNQTHNLSGAKSLEEIHSHIQDCLYPLNFIAPFSSALDIGSGAGFPAIPLAISCPQSLFFLTEPRKKRASFLRMLCIELELENVKVYPSLVQEAKIPQKVELISSKAVASTPTLLSLGEPFLATNGAYLFYKGSNLLNEGEQIKESEIFRSLGNQIYFYRRCLC</sequence>
<evidence type="ECO:0000256" key="6">
    <source>
        <dbReference type="HAMAP-Rule" id="MF_00074"/>
    </source>
</evidence>
<evidence type="ECO:0000256" key="3">
    <source>
        <dbReference type="ARBA" id="ARBA00022603"/>
    </source>
</evidence>
<dbReference type="InterPro" id="IPR003682">
    <property type="entry name" value="rRNA_ssu_MeTfrase_G"/>
</dbReference>
<dbReference type="GO" id="GO:0005829">
    <property type="term" value="C:cytosol"/>
    <property type="evidence" value="ECO:0007669"/>
    <property type="project" value="TreeGrafter"/>
</dbReference>
<name>A0A3D8J3I7_9HELI</name>
<dbReference type="NCBIfam" id="TIGR00138">
    <property type="entry name" value="rsmG_gidB"/>
    <property type="match status" value="1"/>
</dbReference>
<dbReference type="PANTHER" id="PTHR31760">
    <property type="entry name" value="S-ADENOSYL-L-METHIONINE-DEPENDENT METHYLTRANSFERASES SUPERFAMILY PROTEIN"/>
    <property type="match status" value="1"/>
</dbReference>
<evidence type="ECO:0000256" key="5">
    <source>
        <dbReference type="ARBA" id="ARBA00022691"/>
    </source>
</evidence>
<proteinExistence type="inferred from homology"/>
<dbReference type="InterPro" id="IPR029063">
    <property type="entry name" value="SAM-dependent_MTases_sf"/>
</dbReference>
<dbReference type="AlphaFoldDB" id="A0A3D8J3I7"/>
<evidence type="ECO:0000256" key="1">
    <source>
        <dbReference type="ARBA" id="ARBA00022490"/>
    </source>
</evidence>
<comment type="caution">
    <text evidence="6">Lacks conserved residue(s) required for the propagation of feature annotation.</text>
</comment>
<keyword evidence="3 6" id="KW-0489">Methyltransferase</keyword>
<feature type="binding site" evidence="6">
    <location>
        <position position="120"/>
    </location>
    <ligand>
        <name>S-adenosyl-L-methionine</name>
        <dbReference type="ChEBI" id="CHEBI:59789"/>
    </ligand>
</feature>
<comment type="function">
    <text evidence="6">Specifically methylates the N7 position of a guanine in 16S rRNA.</text>
</comment>
<keyword evidence="5 6" id="KW-0949">S-adenosyl-L-methionine</keyword>
<keyword evidence="1 6" id="KW-0963">Cytoplasm</keyword>
<gene>
    <name evidence="6" type="primary">rsmG</name>
    <name evidence="7" type="ORF">CQA58_00360</name>
</gene>
<dbReference type="PANTHER" id="PTHR31760:SF0">
    <property type="entry name" value="S-ADENOSYL-L-METHIONINE-DEPENDENT METHYLTRANSFERASES SUPERFAMILY PROTEIN"/>
    <property type="match status" value="1"/>
</dbReference>
<feature type="binding site" evidence="6">
    <location>
        <position position="54"/>
    </location>
    <ligand>
        <name>S-adenosyl-L-methionine</name>
        <dbReference type="ChEBI" id="CHEBI:59789"/>
    </ligand>
</feature>
<keyword evidence="8" id="KW-1185">Reference proteome</keyword>
<protein>
    <recommendedName>
        <fullName evidence="6">Ribosomal RNA small subunit methyltransferase G</fullName>
        <ecNumber evidence="6">2.1.1.-</ecNumber>
    </recommendedName>
    <alternativeName>
        <fullName evidence="6">16S rRNA 7-methylguanosine methyltransferase</fullName>
        <shortName evidence="6">16S rRNA m7G methyltransferase</shortName>
    </alternativeName>
</protein>
<comment type="subcellular location">
    <subcellularLocation>
        <location evidence="6">Cytoplasm</location>
    </subcellularLocation>
</comment>
<dbReference type="RefSeq" id="WP_115568722.1">
    <property type="nucleotide sequence ID" value="NZ_NXLV01000001.1"/>
</dbReference>
<comment type="similarity">
    <text evidence="6">Belongs to the methyltransferase superfamily. RNA methyltransferase RsmG family.</text>
</comment>
<dbReference type="SUPFAM" id="SSF53335">
    <property type="entry name" value="S-adenosyl-L-methionine-dependent methyltransferases"/>
    <property type="match status" value="1"/>
</dbReference>
<comment type="caution">
    <text evidence="7">The sequence shown here is derived from an EMBL/GenBank/DDBJ whole genome shotgun (WGS) entry which is preliminary data.</text>
</comment>
<dbReference type="PIRSF" id="PIRSF003078">
    <property type="entry name" value="GidB"/>
    <property type="match status" value="1"/>
</dbReference>
<dbReference type="GO" id="GO:0070043">
    <property type="term" value="F:rRNA (guanine-N7-)-methyltransferase activity"/>
    <property type="evidence" value="ECO:0007669"/>
    <property type="project" value="UniProtKB-UniRule"/>
</dbReference>
<dbReference type="Pfam" id="PF02527">
    <property type="entry name" value="GidB"/>
    <property type="match status" value="1"/>
</dbReference>
<dbReference type="Gene3D" id="3.40.50.150">
    <property type="entry name" value="Vaccinia Virus protein VP39"/>
    <property type="match status" value="1"/>
</dbReference>
<feature type="binding site" evidence="6">
    <location>
        <begin position="105"/>
        <end position="106"/>
    </location>
    <ligand>
        <name>S-adenosyl-L-methionine</name>
        <dbReference type="ChEBI" id="CHEBI:59789"/>
    </ligand>
</feature>
<dbReference type="Proteomes" id="UP000257045">
    <property type="component" value="Unassembled WGS sequence"/>
</dbReference>
<reference evidence="7 8" key="1">
    <citation type="submission" date="2018-04" db="EMBL/GenBank/DDBJ databases">
        <title>Novel Campyloabacter and Helicobacter Species and Strains.</title>
        <authorList>
            <person name="Mannion A.J."/>
            <person name="Shen Z."/>
            <person name="Fox J.G."/>
        </authorList>
    </citation>
    <scope>NUCLEOTIDE SEQUENCE [LARGE SCALE GENOMIC DNA]</scope>
    <source>
        <strain evidence="7 8">MIT 04-9366</strain>
    </source>
</reference>
<dbReference type="OrthoDB" id="9808773at2"/>
<accession>A0A3D8J3I7</accession>
<evidence type="ECO:0000313" key="7">
    <source>
        <dbReference type="EMBL" id="RDU72092.1"/>
    </source>
</evidence>
<organism evidence="7 8">
    <name type="scientific">Helicobacter brantae</name>
    <dbReference type="NCBI Taxonomy" id="375927"/>
    <lineage>
        <taxon>Bacteria</taxon>
        <taxon>Pseudomonadati</taxon>
        <taxon>Campylobacterota</taxon>
        <taxon>Epsilonproteobacteria</taxon>
        <taxon>Campylobacterales</taxon>
        <taxon>Helicobacteraceae</taxon>
        <taxon>Helicobacter</taxon>
    </lineage>
</organism>
<evidence type="ECO:0000256" key="4">
    <source>
        <dbReference type="ARBA" id="ARBA00022679"/>
    </source>
</evidence>
<dbReference type="HAMAP" id="MF_00074">
    <property type="entry name" value="16SrRNA_methyltr_G"/>
    <property type="match status" value="1"/>
</dbReference>
<dbReference type="EMBL" id="NXLV01000001">
    <property type="protein sequence ID" value="RDU72092.1"/>
    <property type="molecule type" value="Genomic_DNA"/>
</dbReference>